<dbReference type="InterPro" id="IPR001394">
    <property type="entry name" value="Peptidase_C19_UCH"/>
</dbReference>
<keyword evidence="1" id="KW-1133">Transmembrane helix</keyword>
<dbReference type="HOGENOM" id="CLU_097656_0_0_1"/>
<evidence type="ECO:0000313" key="3">
    <source>
        <dbReference type="EMBL" id="EPR78206.1"/>
    </source>
</evidence>
<dbReference type="InterPro" id="IPR028889">
    <property type="entry name" value="USP"/>
</dbReference>
<dbReference type="GO" id="GO:0004843">
    <property type="term" value="F:cysteine-type deubiquitinase activity"/>
    <property type="evidence" value="ECO:0007669"/>
    <property type="project" value="InterPro"/>
</dbReference>
<gene>
    <name evidence="3" type="ORF">SLOPH_2414</name>
</gene>
<feature type="non-terminal residue" evidence="3">
    <location>
        <position position="187"/>
    </location>
</feature>
<protein>
    <submittedName>
        <fullName evidence="3">Peptidase C19</fullName>
    </submittedName>
</protein>
<keyword evidence="1" id="KW-0812">Transmembrane</keyword>
<comment type="caution">
    <text evidence="3">The sequence shown here is derived from an EMBL/GenBank/DDBJ whole genome shotgun (WGS) entry which is preliminary data.</text>
</comment>
<dbReference type="AlphaFoldDB" id="S7W630"/>
<dbReference type="Pfam" id="PF00443">
    <property type="entry name" value="UCH"/>
    <property type="match status" value="1"/>
</dbReference>
<reference evidence="4" key="1">
    <citation type="journal article" date="2013" name="PLoS Genet.">
        <title>The genome of Spraguea lophii and the basis of host-microsporidian interactions.</title>
        <authorList>
            <person name="Campbell S.E."/>
            <person name="Williams T.A."/>
            <person name="Yousuf A."/>
            <person name="Soanes D.M."/>
            <person name="Paszkiewicz K.H."/>
            <person name="Williams B.A.P."/>
        </authorList>
    </citation>
    <scope>NUCLEOTIDE SEQUENCE [LARGE SCALE GENOMIC DNA]</scope>
    <source>
        <strain evidence="4">42_110</strain>
    </source>
</reference>
<evidence type="ECO:0000313" key="4">
    <source>
        <dbReference type="Proteomes" id="UP000014978"/>
    </source>
</evidence>
<proteinExistence type="predicted"/>
<dbReference type="Proteomes" id="UP000014978">
    <property type="component" value="Unassembled WGS sequence"/>
</dbReference>
<organism evidence="3 4">
    <name type="scientific">Spraguea lophii (strain 42_110)</name>
    <name type="common">Microsporidian parasite</name>
    <dbReference type="NCBI Taxonomy" id="1358809"/>
    <lineage>
        <taxon>Eukaryota</taxon>
        <taxon>Fungi</taxon>
        <taxon>Fungi incertae sedis</taxon>
        <taxon>Microsporidia</taxon>
        <taxon>Spragueidae</taxon>
        <taxon>Spraguea</taxon>
    </lineage>
</organism>
<dbReference type="EMBL" id="ATCN01000945">
    <property type="protein sequence ID" value="EPR78206.1"/>
    <property type="molecule type" value="Genomic_DNA"/>
</dbReference>
<feature type="domain" description="USP" evidence="2">
    <location>
        <begin position="50"/>
        <end position="187"/>
    </location>
</feature>
<dbReference type="SUPFAM" id="SSF54001">
    <property type="entry name" value="Cysteine proteinases"/>
    <property type="match status" value="1"/>
</dbReference>
<dbReference type="VEuPathDB" id="MicrosporidiaDB:SLOPH_2414"/>
<feature type="transmembrane region" description="Helical" evidence="1">
    <location>
        <begin position="6"/>
        <end position="29"/>
    </location>
</feature>
<keyword evidence="4" id="KW-1185">Reference proteome</keyword>
<dbReference type="GO" id="GO:0016579">
    <property type="term" value="P:protein deubiquitination"/>
    <property type="evidence" value="ECO:0007669"/>
    <property type="project" value="InterPro"/>
</dbReference>
<dbReference type="Gene3D" id="3.90.70.10">
    <property type="entry name" value="Cysteine proteinases"/>
    <property type="match status" value="1"/>
</dbReference>
<sequence>MNYRHVASIILPIFLLISLMVIIIFLILYSKKDINNNEILNKAVQTKRPIGLVNGNNTCYFNSLVQSLYHSGAKDFFIKNDFPKDTVGSYLKELFDEMAKEETNIFDPTPIYIKILAKLPNATFGKQHGTFEILSNIFMNLEVGCTNPQQDQLNKYFLIDPDGVIKYIIPVFLDFKGDEEYYIQYYK</sequence>
<dbReference type="InParanoid" id="S7W630"/>
<dbReference type="PROSITE" id="PS50235">
    <property type="entry name" value="USP_3"/>
    <property type="match status" value="1"/>
</dbReference>
<dbReference type="OrthoDB" id="6686792at2759"/>
<accession>S7W630</accession>
<dbReference type="InterPro" id="IPR038765">
    <property type="entry name" value="Papain-like_cys_pep_sf"/>
</dbReference>
<name>S7W630_SPRLO</name>
<evidence type="ECO:0000256" key="1">
    <source>
        <dbReference type="SAM" id="Phobius"/>
    </source>
</evidence>
<evidence type="ECO:0000259" key="2">
    <source>
        <dbReference type="PROSITE" id="PS50235"/>
    </source>
</evidence>
<keyword evidence="1" id="KW-0472">Membrane</keyword>